<dbReference type="Proteomes" id="UP000028549">
    <property type="component" value="Unassembled WGS sequence"/>
</dbReference>
<proteinExistence type="inferred from homology"/>
<keyword evidence="6 7" id="KW-0456">Lyase</keyword>
<dbReference type="EC" id="4.2.1.10" evidence="5 7"/>
<keyword evidence="12" id="KW-1185">Reference proteome</keyword>
<dbReference type="OrthoDB" id="9790793at2"/>
<dbReference type="NCBIfam" id="NF003806">
    <property type="entry name" value="PRK05395.1-3"/>
    <property type="match status" value="1"/>
</dbReference>
<evidence type="ECO:0000313" key="12">
    <source>
        <dbReference type="Proteomes" id="UP000028549"/>
    </source>
</evidence>
<evidence type="ECO:0000256" key="1">
    <source>
        <dbReference type="ARBA" id="ARBA00001864"/>
    </source>
</evidence>
<evidence type="ECO:0000256" key="4">
    <source>
        <dbReference type="ARBA" id="ARBA00011193"/>
    </source>
</evidence>
<dbReference type="CDD" id="cd00466">
    <property type="entry name" value="DHQase_II"/>
    <property type="match status" value="1"/>
</dbReference>
<dbReference type="GO" id="GO:0019631">
    <property type="term" value="P:quinate catabolic process"/>
    <property type="evidence" value="ECO:0007669"/>
    <property type="project" value="TreeGrafter"/>
</dbReference>
<comment type="subunit">
    <text evidence="4 7">Homododecamer.</text>
</comment>
<sequence length="151" mass="16748">MRHYIVINGPNLNRLGLREPDIYGSKTLTDLERELMVFAEKQGFQVTCFQSNHEGDLIDAIHGSDGHYDGIVLNPGAFTHYSYALRDAIASVPLPVIEVHISNVHSREPFRHQSVTAPVTAGQVVGLGFQGYQFALQAIHTKIGEKQHAED</sequence>
<dbReference type="PROSITE" id="PS01029">
    <property type="entry name" value="DEHYDROQUINASE_II"/>
    <property type="match status" value="1"/>
</dbReference>
<dbReference type="InterPro" id="IPR001874">
    <property type="entry name" value="DHquinase_II"/>
</dbReference>
<evidence type="ECO:0000256" key="10">
    <source>
        <dbReference type="PIRSR" id="PIRSR001399-3"/>
    </source>
</evidence>
<dbReference type="GO" id="GO:0003855">
    <property type="term" value="F:3-dehydroquinate dehydratase activity"/>
    <property type="evidence" value="ECO:0007669"/>
    <property type="project" value="UniProtKB-UniRule"/>
</dbReference>
<dbReference type="AlphaFoldDB" id="A0A084GWE9"/>
<name>A0A084GWE9_METID</name>
<comment type="catalytic activity">
    <reaction evidence="1 7">
        <text>3-dehydroquinate = 3-dehydroshikimate + H2O</text>
        <dbReference type="Rhea" id="RHEA:21096"/>
        <dbReference type="ChEBI" id="CHEBI:15377"/>
        <dbReference type="ChEBI" id="CHEBI:16630"/>
        <dbReference type="ChEBI" id="CHEBI:32364"/>
        <dbReference type="EC" id="4.2.1.10"/>
    </reaction>
</comment>
<dbReference type="UniPathway" id="UPA00053">
    <property type="reaction ID" value="UER00086"/>
</dbReference>
<feature type="binding site" evidence="7 9">
    <location>
        <position position="87"/>
    </location>
    <ligand>
        <name>substrate</name>
    </ligand>
</feature>
<protein>
    <recommendedName>
        <fullName evidence="5 7">3-dehydroquinate dehydratase</fullName>
        <shortName evidence="7">3-dehydroquinase</shortName>
        <ecNumber evidence="5 7">4.2.1.10</ecNumber>
    </recommendedName>
    <alternativeName>
        <fullName evidence="7">Type II DHQase</fullName>
    </alternativeName>
</protein>
<evidence type="ECO:0000256" key="2">
    <source>
        <dbReference type="ARBA" id="ARBA00004902"/>
    </source>
</evidence>
<comment type="similarity">
    <text evidence="3 7">Belongs to the type-II 3-dehydroquinase family.</text>
</comment>
<evidence type="ECO:0000256" key="7">
    <source>
        <dbReference type="HAMAP-Rule" id="MF_00169"/>
    </source>
</evidence>
<keyword evidence="7" id="KW-0057">Aromatic amino acid biosynthesis</keyword>
<feature type="site" description="Transition state stabilizer" evidence="7 10">
    <location>
        <position position="18"/>
    </location>
</feature>
<dbReference type="NCBIfam" id="NF003807">
    <property type="entry name" value="PRK05395.1-4"/>
    <property type="match status" value="1"/>
</dbReference>
<feature type="binding site" evidence="7 9">
    <location>
        <position position="80"/>
    </location>
    <ligand>
        <name>substrate</name>
    </ligand>
</feature>
<dbReference type="PANTHER" id="PTHR21272">
    <property type="entry name" value="CATABOLIC 3-DEHYDROQUINASE"/>
    <property type="match status" value="1"/>
</dbReference>
<dbReference type="HAMAP" id="MF_00169">
    <property type="entry name" value="AroQ"/>
    <property type="match status" value="1"/>
</dbReference>
<feature type="binding site" evidence="7 9">
    <location>
        <position position="74"/>
    </location>
    <ligand>
        <name>substrate</name>
    </ligand>
</feature>
<dbReference type="NCBIfam" id="TIGR01088">
    <property type="entry name" value="aroQ"/>
    <property type="match status" value="1"/>
</dbReference>
<evidence type="ECO:0000256" key="5">
    <source>
        <dbReference type="ARBA" id="ARBA00012060"/>
    </source>
</evidence>
<comment type="pathway">
    <text evidence="2 7">Metabolic intermediate biosynthesis; chorismate biosynthesis; chorismate from D-erythrose 4-phosphate and phosphoenolpyruvate: step 3/7.</text>
</comment>
<feature type="binding site" evidence="7 9">
    <location>
        <position position="111"/>
    </location>
    <ligand>
        <name>substrate</name>
    </ligand>
</feature>
<dbReference type="RefSeq" id="WP_035207100.1">
    <property type="nucleotide sequence ID" value="NZ_JNVC02000005.1"/>
</dbReference>
<organism evidence="11 12">
    <name type="scientific">Metabacillus indicus</name>
    <name type="common">Bacillus indicus</name>
    <dbReference type="NCBI Taxonomy" id="246786"/>
    <lineage>
        <taxon>Bacteria</taxon>
        <taxon>Bacillati</taxon>
        <taxon>Bacillota</taxon>
        <taxon>Bacilli</taxon>
        <taxon>Bacillales</taxon>
        <taxon>Bacillaceae</taxon>
        <taxon>Metabacillus</taxon>
    </lineage>
</organism>
<comment type="caution">
    <text evidence="11">The sequence shown here is derived from an EMBL/GenBank/DDBJ whole genome shotgun (WGS) entry which is preliminary data.</text>
</comment>
<dbReference type="GO" id="GO:0009423">
    <property type="term" value="P:chorismate biosynthetic process"/>
    <property type="evidence" value="ECO:0007669"/>
    <property type="project" value="UniProtKB-UniRule"/>
</dbReference>
<dbReference type="InterPro" id="IPR036441">
    <property type="entry name" value="DHquinase_II_sf"/>
</dbReference>
<dbReference type="InterPro" id="IPR018509">
    <property type="entry name" value="DHquinase_II_CS"/>
</dbReference>
<dbReference type="Gene3D" id="3.40.50.9100">
    <property type="entry name" value="Dehydroquinase, class II"/>
    <property type="match status" value="1"/>
</dbReference>
<gene>
    <name evidence="7" type="primary">aroQ</name>
    <name evidence="11" type="ORF">GS18_0211070</name>
</gene>
<dbReference type="SUPFAM" id="SSF52304">
    <property type="entry name" value="Type II 3-dehydroquinate dehydratase"/>
    <property type="match status" value="1"/>
</dbReference>
<evidence type="ECO:0000313" key="11">
    <source>
        <dbReference type="EMBL" id="KEZ51661.1"/>
    </source>
</evidence>
<accession>A0A084GWE9</accession>
<feature type="active site" description="Proton acceptor" evidence="7 8">
    <location>
        <position position="23"/>
    </location>
</feature>
<dbReference type="NCBIfam" id="NF003805">
    <property type="entry name" value="PRK05395.1-2"/>
    <property type="match status" value="1"/>
</dbReference>
<dbReference type="PIRSF" id="PIRSF001399">
    <property type="entry name" value="DHquinase_II"/>
    <property type="match status" value="1"/>
</dbReference>
<dbReference type="PANTHER" id="PTHR21272:SF3">
    <property type="entry name" value="CATABOLIC 3-DEHYDROQUINASE"/>
    <property type="match status" value="1"/>
</dbReference>
<keyword evidence="7" id="KW-0028">Amino-acid biosynthesis</keyword>
<feature type="binding site" evidence="7 9">
    <location>
        <begin position="101"/>
        <end position="102"/>
    </location>
    <ligand>
        <name>substrate</name>
    </ligand>
</feature>
<dbReference type="Pfam" id="PF01220">
    <property type="entry name" value="DHquinase_II"/>
    <property type="match status" value="1"/>
</dbReference>
<reference evidence="11 12" key="1">
    <citation type="journal article" date="2005" name="Int. J. Syst. Evol. Microbiol.">
        <title>Bacillus cibi sp. nov., isolated from jeotgal, a traditional Korean fermented seafood.</title>
        <authorList>
            <person name="Yoon J.H."/>
            <person name="Lee C.H."/>
            <person name="Oh T.K."/>
        </authorList>
    </citation>
    <scope>NUCLEOTIDE SEQUENCE [LARGE SCALE GENOMIC DNA]</scope>
    <source>
        <strain evidence="11 12">DSM 16189</strain>
    </source>
</reference>
<dbReference type="GO" id="GO:0009073">
    <property type="term" value="P:aromatic amino acid family biosynthetic process"/>
    <property type="evidence" value="ECO:0007669"/>
    <property type="project" value="UniProtKB-KW"/>
</dbReference>
<evidence type="ECO:0000256" key="8">
    <source>
        <dbReference type="PIRSR" id="PIRSR001399-1"/>
    </source>
</evidence>
<dbReference type="STRING" id="246786.GS18_0211070"/>
<comment type="function">
    <text evidence="7">Catalyzes a trans-dehydration via an enolate intermediate.</text>
</comment>
<dbReference type="EMBL" id="JNVC02000005">
    <property type="protein sequence ID" value="KEZ51661.1"/>
    <property type="molecule type" value="Genomic_DNA"/>
</dbReference>
<evidence type="ECO:0000256" key="9">
    <source>
        <dbReference type="PIRSR" id="PIRSR001399-2"/>
    </source>
</evidence>
<evidence type="ECO:0000256" key="3">
    <source>
        <dbReference type="ARBA" id="ARBA00011037"/>
    </source>
</evidence>
<evidence type="ECO:0000256" key="6">
    <source>
        <dbReference type="ARBA" id="ARBA00023239"/>
    </source>
</evidence>
<feature type="active site" description="Proton donor" evidence="7 8">
    <location>
        <position position="100"/>
    </location>
</feature>
<dbReference type="GO" id="GO:0008652">
    <property type="term" value="P:amino acid biosynthetic process"/>
    <property type="evidence" value="ECO:0007669"/>
    <property type="project" value="UniProtKB-KW"/>
</dbReference>